<dbReference type="InterPro" id="IPR021967">
    <property type="entry name" value="Nup98_C"/>
</dbReference>
<dbReference type="Proteomes" id="UP001151760">
    <property type="component" value="Unassembled WGS sequence"/>
</dbReference>
<reference evidence="2" key="1">
    <citation type="journal article" date="2022" name="Int. J. Mol. Sci.">
        <title>Draft Genome of Tanacetum Coccineum: Genomic Comparison of Closely Related Tanacetum-Family Plants.</title>
        <authorList>
            <person name="Yamashiro T."/>
            <person name="Shiraishi A."/>
            <person name="Nakayama K."/>
            <person name="Satake H."/>
        </authorList>
    </citation>
    <scope>NUCLEOTIDE SEQUENCE</scope>
</reference>
<accession>A0ABQ5HS85</accession>
<evidence type="ECO:0000313" key="2">
    <source>
        <dbReference type="EMBL" id="GJT90737.1"/>
    </source>
</evidence>
<evidence type="ECO:0000313" key="3">
    <source>
        <dbReference type="Proteomes" id="UP001151760"/>
    </source>
</evidence>
<dbReference type="EMBL" id="BQNB010019951">
    <property type="protein sequence ID" value="GJT90737.1"/>
    <property type="molecule type" value="Genomic_DNA"/>
</dbReference>
<protein>
    <submittedName>
        <fullName evidence="2">Nuclear pore complex protein NUP96</fullName>
    </submittedName>
</protein>
<organism evidence="2 3">
    <name type="scientific">Tanacetum coccineum</name>
    <dbReference type="NCBI Taxonomy" id="301880"/>
    <lineage>
        <taxon>Eukaryota</taxon>
        <taxon>Viridiplantae</taxon>
        <taxon>Streptophyta</taxon>
        <taxon>Embryophyta</taxon>
        <taxon>Tracheophyta</taxon>
        <taxon>Spermatophyta</taxon>
        <taxon>Magnoliopsida</taxon>
        <taxon>eudicotyledons</taxon>
        <taxon>Gunneridae</taxon>
        <taxon>Pentapetalae</taxon>
        <taxon>asterids</taxon>
        <taxon>campanulids</taxon>
        <taxon>Asterales</taxon>
        <taxon>Asteraceae</taxon>
        <taxon>Asteroideae</taxon>
        <taxon>Anthemideae</taxon>
        <taxon>Anthemidinae</taxon>
        <taxon>Tanacetum</taxon>
    </lineage>
</organism>
<feature type="domain" description="Nuclear pore complex protein NUP96 C-terminal" evidence="1">
    <location>
        <begin position="1"/>
        <end position="84"/>
    </location>
</feature>
<evidence type="ECO:0000259" key="1">
    <source>
        <dbReference type="Pfam" id="PF12110"/>
    </source>
</evidence>
<proteinExistence type="predicted"/>
<name>A0ABQ5HS85_9ASTR</name>
<sequence length="86" mass="10147">MIWHQRAVLEAVGTFSSDDLHVLDMGFVSRLLSLGQCHWAIYVVLHMPHRNDYPYLQATVIIKEILFQYCETWSAHENQQQFIENL</sequence>
<reference evidence="2" key="2">
    <citation type="submission" date="2022-01" db="EMBL/GenBank/DDBJ databases">
        <authorList>
            <person name="Yamashiro T."/>
            <person name="Shiraishi A."/>
            <person name="Satake H."/>
            <person name="Nakayama K."/>
        </authorList>
    </citation>
    <scope>NUCLEOTIDE SEQUENCE</scope>
</reference>
<dbReference type="Pfam" id="PF12110">
    <property type="entry name" value="Nup96"/>
    <property type="match status" value="1"/>
</dbReference>
<keyword evidence="3" id="KW-1185">Reference proteome</keyword>
<gene>
    <name evidence="2" type="ORF">Tco_1079582</name>
</gene>
<comment type="caution">
    <text evidence="2">The sequence shown here is derived from an EMBL/GenBank/DDBJ whole genome shotgun (WGS) entry which is preliminary data.</text>
</comment>